<name>A0A1F5MK48_9BACT</name>
<organism evidence="1 2">
    <name type="scientific">Candidatus Daviesbacteria bacterium RIFCSPLOWO2_01_FULL_40_24</name>
    <dbReference type="NCBI Taxonomy" id="1797787"/>
    <lineage>
        <taxon>Bacteria</taxon>
        <taxon>Candidatus Daviesiibacteriota</taxon>
    </lineage>
</organism>
<evidence type="ECO:0000313" key="1">
    <source>
        <dbReference type="EMBL" id="OGE65756.1"/>
    </source>
</evidence>
<accession>A0A1F5MK48</accession>
<comment type="caution">
    <text evidence="1">The sequence shown here is derived from an EMBL/GenBank/DDBJ whole genome shotgun (WGS) entry which is preliminary data.</text>
</comment>
<dbReference type="Proteomes" id="UP000178017">
    <property type="component" value="Unassembled WGS sequence"/>
</dbReference>
<gene>
    <name evidence="1" type="ORF">A3B49_02790</name>
</gene>
<reference evidence="1 2" key="1">
    <citation type="journal article" date="2016" name="Nat. Commun.">
        <title>Thousands of microbial genomes shed light on interconnected biogeochemical processes in an aquifer system.</title>
        <authorList>
            <person name="Anantharaman K."/>
            <person name="Brown C.T."/>
            <person name="Hug L.A."/>
            <person name="Sharon I."/>
            <person name="Castelle C.J."/>
            <person name="Probst A.J."/>
            <person name="Thomas B.C."/>
            <person name="Singh A."/>
            <person name="Wilkins M.J."/>
            <person name="Karaoz U."/>
            <person name="Brodie E.L."/>
            <person name="Williams K.H."/>
            <person name="Hubbard S.S."/>
            <person name="Banfield J.F."/>
        </authorList>
    </citation>
    <scope>NUCLEOTIDE SEQUENCE [LARGE SCALE GENOMIC DNA]</scope>
</reference>
<evidence type="ECO:0000313" key="2">
    <source>
        <dbReference type="Proteomes" id="UP000178017"/>
    </source>
</evidence>
<protein>
    <submittedName>
        <fullName evidence="1">Uncharacterized protein</fullName>
    </submittedName>
</protein>
<sequence>MEKDRPELLAAYQALERARKATKIEEDRVEAKLIREEQDHPLIRTIRQLWRYFSPLEDGLDNNLYRHEVAVSASFHNTLITTPGEFQLDTIVPLDEALTTQPGIRDRLRDFHARGTHFNLVYLVPVADTRFRVYRSARVISAALGLNEDPTIKITDSEQPPLITFPTPPTINIHVDSPAIGNSPEAKAIIPWTPILSGTPRLLEVPTQARVSLAGLTRVPMPTRELTVPLSDVIRMVDPRDILTSDLV</sequence>
<proteinExistence type="predicted"/>
<dbReference type="AlphaFoldDB" id="A0A1F5MK48"/>
<dbReference type="EMBL" id="MFDO01000009">
    <property type="protein sequence ID" value="OGE65756.1"/>
    <property type="molecule type" value="Genomic_DNA"/>
</dbReference>